<organism evidence="1 2">
    <name type="scientific">Candidatus Methanoperedens nitratireducens</name>
    <dbReference type="NCBI Taxonomy" id="1392998"/>
    <lineage>
        <taxon>Archaea</taxon>
        <taxon>Methanobacteriati</taxon>
        <taxon>Methanobacteriota</taxon>
        <taxon>Stenosarchaea group</taxon>
        <taxon>Methanomicrobia</taxon>
        <taxon>Methanosarcinales</taxon>
        <taxon>ANME-2 cluster</taxon>
        <taxon>Candidatus Methanoperedentaceae</taxon>
        <taxon>Candidatus Methanoperedens</taxon>
    </lineage>
</organism>
<proteinExistence type="predicted"/>
<dbReference type="InterPro" id="IPR012426">
    <property type="entry name" value="SepF_arc"/>
</dbReference>
<gene>
    <name evidence="1" type="ORF">MPEBLZ_03173</name>
</gene>
<evidence type="ECO:0000313" key="2">
    <source>
        <dbReference type="Proteomes" id="UP000050360"/>
    </source>
</evidence>
<dbReference type="Pfam" id="PF04472">
    <property type="entry name" value="SepF"/>
    <property type="match status" value="1"/>
</dbReference>
<evidence type="ECO:0000313" key="1">
    <source>
        <dbReference type="EMBL" id="KPQ42289.1"/>
    </source>
</evidence>
<dbReference type="EMBL" id="LKCM01000245">
    <property type="protein sequence ID" value="KPQ42289.1"/>
    <property type="molecule type" value="Genomic_DNA"/>
</dbReference>
<protein>
    <recommendedName>
        <fullName evidence="3">Cell division protein SepF</fullName>
    </recommendedName>
</protein>
<sequence>MGKFIDNLFGGGKKTKSDADEYQELDLSEYEEGFQGETANAYIKIAELSGLEMMPELKKQIYEGNILMIDVSPAKKDKMVFDRAIKDLKAVVNDVHGDIAMIKEDQVIVTPRGMRIDRQKLK</sequence>
<dbReference type="InterPro" id="IPR007561">
    <property type="entry name" value="Cell_div_SepF/SepF-rel"/>
</dbReference>
<accession>A0A0P8C6C6</accession>
<name>A0A0P8C6C6_9EURY</name>
<dbReference type="Proteomes" id="UP000050360">
    <property type="component" value="Unassembled WGS sequence"/>
</dbReference>
<comment type="caution">
    <text evidence="1">The sequence shown here is derived from an EMBL/GenBank/DDBJ whole genome shotgun (WGS) entry which is preliminary data.</text>
</comment>
<reference evidence="1 2" key="1">
    <citation type="submission" date="2015-09" db="EMBL/GenBank/DDBJ databases">
        <title>A metagenomics-based metabolic model of nitrate-dependent anaerobic oxidation of methane by Methanoperedens-like archaea.</title>
        <authorList>
            <person name="Arshad A."/>
            <person name="Speth D.R."/>
            <person name="De Graaf R.M."/>
            <person name="Op Den Camp H.J."/>
            <person name="Jetten M.S."/>
            <person name="Welte C.U."/>
        </authorList>
    </citation>
    <scope>NUCLEOTIDE SEQUENCE [LARGE SCALE GENOMIC DNA]</scope>
</reference>
<dbReference type="Gene3D" id="3.30.110.150">
    <property type="entry name" value="SepF-like protein"/>
    <property type="match status" value="1"/>
</dbReference>
<dbReference type="InterPro" id="IPR038594">
    <property type="entry name" value="SepF-like_sf"/>
</dbReference>
<evidence type="ECO:0008006" key="3">
    <source>
        <dbReference type="Google" id="ProtNLM"/>
    </source>
</evidence>
<dbReference type="AlphaFoldDB" id="A0A0P8C6C6"/>
<dbReference type="PIRSF" id="PIRSF019313">
    <property type="entry name" value="UCP019313"/>
    <property type="match status" value="1"/>
</dbReference>